<feature type="transmembrane region" description="Helical" evidence="7">
    <location>
        <begin position="167"/>
        <end position="186"/>
    </location>
</feature>
<dbReference type="PANTHER" id="PTHR23515">
    <property type="entry name" value="HIGH-AFFINITY NITRATE TRANSPORTER 2.3"/>
    <property type="match status" value="1"/>
</dbReference>
<name>A0ABU3K4K7_9BACT</name>
<protein>
    <submittedName>
        <fullName evidence="9">MFS transporter</fullName>
    </submittedName>
</protein>
<feature type="transmembrane region" description="Helical" evidence="7">
    <location>
        <begin position="362"/>
        <end position="384"/>
    </location>
</feature>
<dbReference type="InterPro" id="IPR036259">
    <property type="entry name" value="MFS_trans_sf"/>
</dbReference>
<dbReference type="Proteomes" id="UP001250932">
    <property type="component" value="Unassembled WGS sequence"/>
</dbReference>
<keyword evidence="5" id="KW-0534">Nitrate assimilation</keyword>
<dbReference type="Gene3D" id="1.20.1250.20">
    <property type="entry name" value="MFS general substrate transporter like domains"/>
    <property type="match status" value="1"/>
</dbReference>
<feature type="transmembrane region" description="Helical" evidence="7">
    <location>
        <begin position="211"/>
        <end position="237"/>
    </location>
</feature>
<evidence type="ECO:0000313" key="10">
    <source>
        <dbReference type="Proteomes" id="UP001250932"/>
    </source>
</evidence>
<keyword evidence="4 7" id="KW-1133">Transmembrane helix</keyword>
<feature type="transmembrane region" description="Helical" evidence="7">
    <location>
        <begin position="50"/>
        <end position="67"/>
    </location>
</feature>
<feature type="transmembrane region" description="Helical" evidence="7">
    <location>
        <begin position="243"/>
        <end position="261"/>
    </location>
</feature>
<feature type="domain" description="Major facilitator superfamily (MFS) profile" evidence="8">
    <location>
        <begin position="13"/>
        <end position="390"/>
    </location>
</feature>
<keyword evidence="10" id="KW-1185">Reference proteome</keyword>
<dbReference type="PROSITE" id="PS50850">
    <property type="entry name" value="MFS"/>
    <property type="match status" value="1"/>
</dbReference>
<evidence type="ECO:0000256" key="4">
    <source>
        <dbReference type="ARBA" id="ARBA00022989"/>
    </source>
</evidence>
<reference evidence="9 10" key="1">
    <citation type="journal article" date="2023" name="ISME J.">
        <title>Cultivation and genomic characterization of novel and ubiquitous marine nitrite-oxidizing bacteria from the Nitrospirales.</title>
        <authorList>
            <person name="Mueller A.J."/>
            <person name="Daebeler A."/>
            <person name="Herbold C.W."/>
            <person name="Kirkegaard R.H."/>
            <person name="Daims H."/>
        </authorList>
    </citation>
    <scope>NUCLEOTIDE SEQUENCE [LARGE SCALE GENOMIC DNA]</scope>
    <source>
        <strain evidence="9 10">EB</strain>
    </source>
</reference>
<feature type="transmembrane region" description="Helical" evidence="7">
    <location>
        <begin position="12"/>
        <end position="38"/>
    </location>
</feature>
<feature type="transmembrane region" description="Helical" evidence="7">
    <location>
        <begin position="336"/>
        <end position="356"/>
    </location>
</feature>
<dbReference type="InterPro" id="IPR011701">
    <property type="entry name" value="MFS"/>
</dbReference>
<comment type="similarity">
    <text evidence="2">Belongs to the major facilitator superfamily. Nitrate/nitrite porter (TC 2.A.1.8) family.</text>
</comment>
<evidence type="ECO:0000256" key="3">
    <source>
        <dbReference type="ARBA" id="ARBA00022692"/>
    </source>
</evidence>
<feature type="transmembrane region" description="Helical" evidence="7">
    <location>
        <begin position="301"/>
        <end position="324"/>
    </location>
</feature>
<dbReference type="InterPro" id="IPR020846">
    <property type="entry name" value="MFS_dom"/>
</dbReference>
<dbReference type="SUPFAM" id="SSF103473">
    <property type="entry name" value="MFS general substrate transporter"/>
    <property type="match status" value="1"/>
</dbReference>
<keyword evidence="3 7" id="KW-0812">Transmembrane</keyword>
<organism evidence="9 10">
    <name type="scientific">Candidatus Nitronereus thalassa</name>
    <dbReference type="NCBI Taxonomy" id="3020898"/>
    <lineage>
        <taxon>Bacteria</taxon>
        <taxon>Pseudomonadati</taxon>
        <taxon>Nitrospirota</taxon>
        <taxon>Nitrospiria</taxon>
        <taxon>Nitrospirales</taxon>
        <taxon>Nitrospiraceae</taxon>
        <taxon>Candidatus Nitronereus</taxon>
    </lineage>
</organism>
<accession>A0ABU3K4K7</accession>
<evidence type="ECO:0000256" key="6">
    <source>
        <dbReference type="ARBA" id="ARBA00023136"/>
    </source>
</evidence>
<comment type="subcellular location">
    <subcellularLocation>
        <location evidence="1">Membrane</location>
        <topology evidence="1">Multi-pass membrane protein</topology>
    </subcellularLocation>
</comment>
<feature type="transmembrane region" description="Helical" evidence="7">
    <location>
        <begin position="136"/>
        <end position="155"/>
    </location>
</feature>
<feature type="transmembrane region" description="Helical" evidence="7">
    <location>
        <begin position="79"/>
        <end position="98"/>
    </location>
</feature>
<feature type="transmembrane region" description="Helical" evidence="7">
    <location>
        <begin position="273"/>
        <end position="295"/>
    </location>
</feature>
<dbReference type="CDD" id="cd17341">
    <property type="entry name" value="MFS_NRT2_like"/>
    <property type="match status" value="1"/>
</dbReference>
<sequence length="400" mass="42164">MRLKALKDGHWPSLLGAWLHFEVSFMVWLLIGALGVAIAQEFDLSATQKGFLVGVPLLGGALLRIVVGPFADLFGAKQVGLGILALEVVALLLGWLFGASYFHMLGVGFLLGFAGASFAIALPIASLAYPPERQGLAMGVAAIGNSGVLLATFFGPRIAESIGWQNTFGVMIIPVVMTAILFYLLVPDHSGQVFRKSGATFSVRSALQQPFMYWLCFLYGVTFGGFVGFSSFLPIYFHDQYQLDMVTAGTITAICGLAGSLARPVGGHLADRLGGIGLLLTCFLVTAILSVLLSGLLPLKFALPLTIIMLLFLGFGNGVVFQIVSLRFQGIMGTASGFVGAAGGIGGFLLPSWFGVLKDATGSYASGFLVFGLCSGLAATSVLYMQRWGRVSLNAPSVPK</sequence>
<gene>
    <name evidence="9" type="ORF">PPG34_03020</name>
</gene>
<evidence type="ECO:0000259" key="8">
    <source>
        <dbReference type="PROSITE" id="PS50850"/>
    </source>
</evidence>
<evidence type="ECO:0000313" key="9">
    <source>
        <dbReference type="EMBL" id="MDT7041304.1"/>
    </source>
</evidence>
<evidence type="ECO:0000256" key="2">
    <source>
        <dbReference type="ARBA" id="ARBA00008432"/>
    </source>
</evidence>
<dbReference type="RefSeq" id="WP_313831659.1">
    <property type="nucleotide sequence ID" value="NZ_JAQOUE010000001.1"/>
</dbReference>
<feature type="transmembrane region" description="Helical" evidence="7">
    <location>
        <begin position="104"/>
        <end position="129"/>
    </location>
</feature>
<keyword evidence="6 7" id="KW-0472">Membrane</keyword>
<comment type="caution">
    <text evidence="9">The sequence shown here is derived from an EMBL/GenBank/DDBJ whole genome shotgun (WGS) entry which is preliminary data.</text>
</comment>
<proteinExistence type="inferred from homology"/>
<dbReference type="Pfam" id="PF07690">
    <property type="entry name" value="MFS_1"/>
    <property type="match status" value="1"/>
</dbReference>
<dbReference type="EMBL" id="JAQOUE010000001">
    <property type="protein sequence ID" value="MDT7041304.1"/>
    <property type="molecule type" value="Genomic_DNA"/>
</dbReference>
<evidence type="ECO:0000256" key="1">
    <source>
        <dbReference type="ARBA" id="ARBA00004141"/>
    </source>
</evidence>
<dbReference type="InterPro" id="IPR044772">
    <property type="entry name" value="NO3_transporter"/>
</dbReference>
<evidence type="ECO:0000256" key="7">
    <source>
        <dbReference type="SAM" id="Phobius"/>
    </source>
</evidence>
<evidence type="ECO:0000256" key="5">
    <source>
        <dbReference type="ARBA" id="ARBA00023063"/>
    </source>
</evidence>